<keyword evidence="4" id="KW-1185">Reference proteome</keyword>
<organism evidence="3 4">
    <name type="scientific">Donghicola tyrosinivorans</name>
    <dbReference type="NCBI Taxonomy" id="1652492"/>
    <lineage>
        <taxon>Bacteria</taxon>
        <taxon>Pseudomonadati</taxon>
        <taxon>Pseudomonadota</taxon>
        <taxon>Alphaproteobacteria</taxon>
        <taxon>Rhodobacterales</taxon>
        <taxon>Roseobacteraceae</taxon>
        <taxon>Donghicola</taxon>
    </lineage>
</organism>
<keyword evidence="1" id="KW-0472">Membrane</keyword>
<keyword evidence="1" id="KW-0812">Transmembrane</keyword>
<dbReference type="RefSeq" id="WP_106263644.1">
    <property type="nucleotide sequence ID" value="NZ_PVTQ01000004.1"/>
</dbReference>
<dbReference type="InterPro" id="IPR000620">
    <property type="entry name" value="EamA_dom"/>
</dbReference>
<dbReference type="Pfam" id="PF00892">
    <property type="entry name" value="EamA"/>
    <property type="match status" value="1"/>
</dbReference>
<dbReference type="InterPro" id="IPR037185">
    <property type="entry name" value="EmrE-like"/>
</dbReference>
<keyword evidence="1" id="KW-1133">Transmembrane helix</keyword>
<dbReference type="AlphaFoldDB" id="A0A2T0WWP1"/>
<dbReference type="Proteomes" id="UP000238392">
    <property type="component" value="Unassembled WGS sequence"/>
</dbReference>
<feature type="transmembrane region" description="Helical" evidence="1">
    <location>
        <begin position="278"/>
        <end position="295"/>
    </location>
</feature>
<comment type="caution">
    <text evidence="3">The sequence shown here is derived from an EMBL/GenBank/DDBJ whole genome shotgun (WGS) entry which is preliminary data.</text>
</comment>
<feature type="domain" description="EamA" evidence="2">
    <location>
        <begin position="4"/>
        <end position="141"/>
    </location>
</feature>
<feature type="transmembrane region" description="Helical" evidence="1">
    <location>
        <begin position="152"/>
        <end position="171"/>
    </location>
</feature>
<dbReference type="GO" id="GO:0016020">
    <property type="term" value="C:membrane"/>
    <property type="evidence" value="ECO:0007669"/>
    <property type="project" value="InterPro"/>
</dbReference>
<feature type="transmembrane region" description="Helical" evidence="1">
    <location>
        <begin position="183"/>
        <end position="206"/>
    </location>
</feature>
<evidence type="ECO:0000259" key="2">
    <source>
        <dbReference type="Pfam" id="PF00892"/>
    </source>
</evidence>
<feature type="transmembrane region" description="Helical" evidence="1">
    <location>
        <begin position="69"/>
        <end position="91"/>
    </location>
</feature>
<evidence type="ECO:0000256" key="1">
    <source>
        <dbReference type="SAM" id="Phobius"/>
    </source>
</evidence>
<protein>
    <submittedName>
        <fullName evidence="3">EamA-like transporter family protein</fullName>
    </submittedName>
</protein>
<feature type="transmembrane region" description="Helical" evidence="1">
    <location>
        <begin position="35"/>
        <end position="57"/>
    </location>
</feature>
<accession>A0A2T0WWP1</accession>
<reference evidence="3 4" key="1">
    <citation type="submission" date="2018-03" db="EMBL/GenBank/DDBJ databases">
        <title>Genomic Encyclopedia of Archaeal and Bacterial Type Strains, Phase II (KMG-II): from individual species to whole genera.</title>
        <authorList>
            <person name="Goeker M."/>
        </authorList>
    </citation>
    <scope>NUCLEOTIDE SEQUENCE [LARGE SCALE GENOMIC DNA]</scope>
    <source>
        <strain evidence="3 4">DSM 100212</strain>
    </source>
</reference>
<feature type="transmembrane region" description="Helical" evidence="1">
    <location>
        <begin position="252"/>
        <end position="269"/>
    </location>
</feature>
<dbReference type="OrthoDB" id="5243804at2"/>
<evidence type="ECO:0000313" key="3">
    <source>
        <dbReference type="EMBL" id="PRY91116.1"/>
    </source>
</evidence>
<sequence>MEPWILITFAAAAFQTVRFLLQKRLSAERLTAAGATFSRFIYSFPAAFLIAITYQSISQQAWPVLTVSFWSYALIGGISQILATVFTVMLLNRRNFAVGITFKKTEVILSVIVGIAVLGDTISFAALGAILLGLMGVLLLSRNAIGGGFDKGAVALGLASGLLFAFSGVGYRAATLAIASDDPFLRASVALSMVTLSQALVMALYLRWREVGEITRVLKTWRSASLIGLTSLGGSLSWFTAFTLQTVGLVKAVGQIELILSILVGRLIFGEHLSKREAIGIATIGASVVALVLISA</sequence>
<proteinExistence type="predicted"/>
<evidence type="ECO:0000313" key="4">
    <source>
        <dbReference type="Proteomes" id="UP000238392"/>
    </source>
</evidence>
<name>A0A2T0WWP1_9RHOB</name>
<feature type="transmembrane region" description="Helical" evidence="1">
    <location>
        <begin position="111"/>
        <end position="140"/>
    </location>
</feature>
<gene>
    <name evidence="3" type="ORF">CLV74_104130</name>
</gene>
<feature type="transmembrane region" description="Helical" evidence="1">
    <location>
        <begin position="226"/>
        <end position="246"/>
    </location>
</feature>
<dbReference type="SUPFAM" id="SSF103481">
    <property type="entry name" value="Multidrug resistance efflux transporter EmrE"/>
    <property type="match status" value="2"/>
</dbReference>
<dbReference type="EMBL" id="PVTQ01000004">
    <property type="protein sequence ID" value="PRY91116.1"/>
    <property type="molecule type" value="Genomic_DNA"/>
</dbReference>